<dbReference type="RefSeq" id="WP_090662956.1">
    <property type="nucleotide sequence ID" value="NZ_FOXQ01000018.1"/>
</dbReference>
<evidence type="ECO:0000313" key="4">
    <source>
        <dbReference type="Proteomes" id="UP000199031"/>
    </source>
</evidence>
<sequence>MNKISTQQPLKRLIHFVPVAITCAVLLLCSNVVNAVSPPVSINVQAKNVKCYPNPAISFINFEVSQKYVNKNYALQVFSFTGKKMYETTLTASKLTLTFTNDYYRGIYVYQLRDASGKIVETGKFQINK</sequence>
<keyword evidence="1" id="KW-0732">Signal</keyword>
<gene>
    <name evidence="3" type="ORF">SAMN05444277_11840</name>
</gene>
<evidence type="ECO:0000313" key="3">
    <source>
        <dbReference type="EMBL" id="SFQ53384.1"/>
    </source>
</evidence>
<keyword evidence="4" id="KW-1185">Reference proteome</keyword>
<feature type="signal peptide" evidence="1">
    <location>
        <begin position="1"/>
        <end position="35"/>
    </location>
</feature>
<dbReference type="InterPro" id="IPR026444">
    <property type="entry name" value="Secre_tail"/>
</dbReference>
<feature type="chain" id="PRO_5011482208" evidence="1">
    <location>
        <begin position="36"/>
        <end position="129"/>
    </location>
</feature>
<evidence type="ECO:0000259" key="2">
    <source>
        <dbReference type="Pfam" id="PF18962"/>
    </source>
</evidence>
<protein>
    <submittedName>
        <fullName evidence="3">Por secretion system C-terminal sorting domain-containing protein</fullName>
    </submittedName>
</protein>
<dbReference type="AlphaFoldDB" id="A0A1I5ZAB0"/>
<accession>A0A1I5ZAB0</accession>
<dbReference type="Pfam" id="PF18962">
    <property type="entry name" value="Por_Secre_tail"/>
    <property type="match status" value="1"/>
</dbReference>
<organism evidence="3 4">
    <name type="scientific">Parafilimonas terrae</name>
    <dbReference type="NCBI Taxonomy" id="1465490"/>
    <lineage>
        <taxon>Bacteria</taxon>
        <taxon>Pseudomonadati</taxon>
        <taxon>Bacteroidota</taxon>
        <taxon>Chitinophagia</taxon>
        <taxon>Chitinophagales</taxon>
        <taxon>Chitinophagaceae</taxon>
        <taxon>Parafilimonas</taxon>
    </lineage>
</organism>
<reference evidence="3 4" key="1">
    <citation type="submission" date="2016-10" db="EMBL/GenBank/DDBJ databases">
        <authorList>
            <person name="de Groot N.N."/>
        </authorList>
    </citation>
    <scope>NUCLEOTIDE SEQUENCE [LARGE SCALE GENOMIC DNA]</scope>
    <source>
        <strain evidence="3 4">DSM 28286</strain>
    </source>
</reference>
<name>A0A1I5ZAB0_9BACT</name>
<proteinExistence type="predicted"/>
<dbReference type="Proteomes" id="UP000199031">
    <property type="component" value="Unassembled WGS sequence"/>
</dbReference>
<dbReference type="OrthoDB" id="667194at2"/>
<feature type="domain" description="Secretion system C-terminal sorting" evidence="2">
    <location>
        <begin position="52"/>
        <end position="120"/>
    </location>
</feature>
<evidence type="ECO:0000256" key="1">
    <source>
        <dbReference type="SAM" id="SignalP"/>
    </source>
</evidence>
<dbReference type="EMBL" id="FOXQ01000018">
    <property type="protein sequence ID" value="SFQ53384.1"/>
    <property type="molecule type" value="Genomic_DNA"/>
</dbReference>
<dbReference type="NCBIfam" id="TIGR04183">
    <property type="entry name" value="Por_Secre_tail"/>
    <property type="match status" value="1"/>
</dbReference>
<dbReference type="STRING" id="1465490.SAMN05444277_11840"/>